<gene>
    <name evidence="3" type="ORF">R1sor_003369</name>
</gene>
<feature type="compositionally biased region" description="Basic residues" evidence="2">
    <location>
        <begin position="99"/>
        <end position="112"/>
    </location>
</feature>
<protein>
    <submittedName>
        <fullName evidence="3">Uncharacterized protein</fullName>
    </submittedName>
</protein>
<keyword evidence="1" id="KW-0175">Coiled coil</keyword>
<feature type="compositionally biased region" description="Basic and acidic residues" evidence="2">
    <location>
        <begin position="304"/>
        <end position="319"/>
    </location>
</feature>
<reference evidence="3 4" key="1">
    <citation type="submission" date="2024-09" db="EMBL/GenBank/DDBJ databases">
        <title>Chromosome-scale assembly of Riccia sorocarpa.</title>
        <authorList>
            <person name="Paukszto L."/>
        </authorList>
    </citation>
    <scope>NUCLEOTIDE SEQUENCE [LARGE SCALE GENOMIC DNA]</scope>
    <source>
        <strain evidence="3">LP-2024</strain>
        <tissue evidence="3">Aerial parts of the thallus</tissue>
    </source>
</reference>
<evidence type="ECO:0000256" key="1">
    <source>
        <dbReference type="SAM" id="Coils"/>
    </source>
</evidence>
<dbReference type="EMBL" id="JBJQOH010000006">
    <property type="protein sequence ID" value="KAL3685347.1"/>
    <property type="molecule type" value="Genomic_DNA"/>
</dbReference>
<name>A0ABD3H446_9MARC</name>
<sequence>MWFLDGLPEGMEMYCRRMGSNTLDEAFKSAETYEVVGLHRRNRKSSSTSSEDSDSKQRRKKGKKKKKKSKKYDSSSSSSSSSSSPSSSSSSSSEEDTKKAKKKKKARRKLKDRKSTPRRSEISNHAANRPVSPGKEDMKKKMDEITKSLGDLKVQVIGAREPGRRPTMMRQNLWCSTYGRTGHSNTECYATRPAMAIQQVEWDPYWHSYQDPYYDHPEEVSYAVQDIPPSTLTTSAAIPRYKPTEYVRSPQQRRMPGPPFQQQKPPSNRMSKKDDKKSNKRKAKEKKYEEKKKWKNTSSKAPRKTGEPMKEKEKDKEETPPIAEPVDTPPPSFPADIRKEVEGFLQEEIVKEAQKQVLHEEAEPLKTKPSEVKIRRSECEQRANEANEEKKVALEYAKHKDVEKASLEDRVKELEGKIETIEKEKASLIEEGKKKDKKIKNLQEVPAKEKKKISFNQLAEQVKGDYENVLKEHRGDFERFRASLLSETEAPTTSGGKSSS</sequence>
<evidence type="ECO:0000313" key="4">
    <source>
        <dbReference type="Proteomes" id="UP001633002"/>
    </source>
</evidence>
<organism evidence="3 4">
    <name type="scientific">Riccia sorocarpa</name>
    <dbReference type="NCBI Taxonomy" id="122646"/>
    <lineage>
        <taxon>Eukaryota</taxon>
        <taxon>Viridiplantae</taxon>
        <taxon>Streptophyta</taxon>
        <taxon>Embryophyta</taxon>
        <taxon>Marchantiophyta</taxon>
        <taxon>Marchantiopsida</taxon>
        <taxon>Marchantiidae</taxon>
        <taxon>Marchantiales</taxon>
        <taxon>Ricciaceae</taxon>
        <taxon>Riccia</taxon>
    </lineage>
</organism>
<feature type="coiled-coil region" evidence="1">
    <location>
        <begin position="397"/>
        <end position="431"/>
    </location>
</feature>
<feature type="region of interest" description="Disordered" evidence="2">
    <location>
        <begin position="233"/>
        <end position="338"/>
    </location>
</feature>
<feature type="compositionally biased region" description="Polar residues" evidence="2">
    <location>
        <begin position="260"/>
        <end position="269"/>
    </location>
</feature>
<feature type="compositionally biased region" description="Basic residues" evidence="2">
    <location>
        <begin position="57"/>
        <end position="70"/>
    </location>
</feature>
<feature type="compositionally biased region" description="Basic and acidic residues" evidence="2">
    <location>
        <begin position="113"/>
        <end position="122"/>
    </location>
</feature>
<dbReference type="AlphaFoldDB" id="A0ABD3H446"/>
<feature type="compositionally biased region" description="Low complexity" evidence="2">
    <location>
        <begin position="74"/>
        <end position="92"/>
    </location>
</feature>
<dbReference type="Proteomes" id="UP001633002">
    <property type="component" value="Unassembled WGS sequence"/>
</dbReference>
<evidence type="ECO:0000256" key="2">
    <source>
        <dbReference type="SAM" id="MobiDB-lite"/>
    </source>
</evidence>
<keyword evidence="4" id="KW-1185">Reference proteome</keyword>
<proteinExistence type="predicted"/>
<accession>A0ABD3H446</accession>
<comment type="caution">
    <text evidence="3">The sequence shown here is derived from an EMBL/GenBank/DDBJ whole genome shotgun (WGS) entry which is preliminary data.</text>
</comment>
<feature type="region of interest" description="Disordered" evidence="2">
    <location>
        <begin position="36"/>
        <end position="138"/>
    </location>
</feature>
<evidence type="ECO:0000313" key="3">
    <source>
        <dbReference type="EMBL" id="KAL3685347.1"/>
    </source>
</evidence>